<feature type="domain" description="Thioesterase" evidence="2">
    <location>
        <begin position="28"/>
        <end position="103"/>
    </location>
</feature>
<dbReference type="InterPro" id="IPR003736">
    <property type="entry name" value="PAAI_dom"/>
</dbReference>
<keyword evidence="1" id="KW-0378">Hydrolase</keyword>
<dbReference type="CDD" id="cd03443">
    <property type="entry name" value="PaaI_thioesterase"/>
    <property type="match status" value="1"/>
</dbReference>
<evidence type="ECO:0000259" key="2">
    <source>
        <dbReference type="Pfam" id="PF03061"/>
    </source>
</evidence>
<reference evidence="4" key="1">
    <citation type="submission" date="2017-05" db="EMBL/GenBank/DDBJ databases">
        <authorList>
            <person name="Sharma S."/>
            <person name="Sidhu C."/>
            <person name="Pinnaka A.K."/>
        </authorList>
    </citation>
    <scope>NUCLEOTIDE SEQUENCE [LARGE SCALE GENOMIC DNA]</scope>
    <source>
        <strain evidence="4">AK93</strain>
    </source>
</reference>
<dbReference type="EMBL" id="NFZW01000030">
    <property type="protein sequence ID" value="RFA32338.1"/>
    <property type="molecule type" value="Genomic_DNA"/>
</dbReference>
<dbReference type="PANTHER" id="PTHR43240">
    <property type="entry name" value="1,4-DIHYDROXY-2-NAPHTHOYL-COA THIOESTERASE 1"/>
    <property type="match status" value="1"/>
</dbReference>
<dbReference type="InterPro" id="IPR006683">
    <property type="entry name" value="Thioestr_dom"/>
</dbReference>
<gene>
    <name evidence="3" type="ORF">CAL65_19830</name>
</gene>
<dbReference type="SUPFAM" id="SSF54637">
    <property type="entry name" value="Thioesterase/thiol ester dehydrase-isomerase"/>
    <property type="match status" value="1"/>
</dbReference>
<proteinExistence type="predicted"/>
<dbReference type="GO" id="GO:0005829">
    <property type="term" value="C:cytosol"/>
    <property type="evidence" value="ECO:0007669"/>
    <property type="project" value="TreeGrafter"/>
</dbReference>
<dbReference type="Pfam" id="PF03061">
    <property type="entry name" value="4HBT"/>
    <property type="match status" value="1"/>
</dbReference>
<keyword evidence="4" id="KW-1185">Reference proteome</keyword>
<dbReference type="PANTHER" id="PTHR43240:SF7">
    <property type="entry name" value="BLR7284 PROTEIN"/>
    <property type="match status" value="1"/>
</dbReference>
<dbReference type="OrthoDB" id="9813158at2"/>
<comment type="caution">
    <text evidence="3">The sequence shown here is derived from an EMBL/GenBank/DDBJ whole genome shotgun (WGS) entry which is preliminary data.</text>
</comment>
<dbReference type="Proteomes" id="UP000256763">
    <property type="component" value="Unassembled WGS sequence"/>
</dbReference>
<organism evidence="3 4">
    <name type="scientific">Alkalilimnicola ehrlichii</name>
    <dbReference type="NCBI Taxonomy" id="351052"/>
    <lineage>
        <taxon>Bacteria</taxon>
        <taxon>Pseudomonadati</taxon>
        <taxon>Pseudomonadota</taxon>
        <taxon>Gammaproteobacteria</taxon>
        <taxon>Chromatiales</taxon>
        <taxon>Ectothiorhodospiraceae</taxon>
        <taxon>Alkalilimnicola</taxon>
    </lineage>
</organism>
<dbReference type="AlphaFoldDB" id="A0A3E0WHT8"/>
<dbReference type="NCBIfam" id="TIGR00369">
    <property type="entry name" value="unchar_dom_1"/>
    <property type="match status" value="1"/>
</dbReference>
<evidence type="ECO:0000313" key="3">
    <source>
        <dbReference type="EMBL" id="RFA32338.1"/>
    </source>
</evidence>
<accession>A0A3E0WHT8</accession>
<evidence type="ECO:0000256" key="1">
    <source>
        <dbReference type="ARBA" id="ARBA00022801"/>
    </source>
</evidence>
<evidence type="ECO:0000313" key="4">
    <source>
        <dbReference type="Proteomes" id="UP000256763"/>
    </source>
</evidence>
<dbReference type="GO" id="GO:0061522">
    <property type="term" value="F:1,4-dihydroxy-2-naphthoyl-CoA thioesterase activity"/>
    <property type="evidence" value="ECO:0007669"/>
    <property type="project" value="TreeGrafter"/>
</dbReference>
<dbReference type="Gene3D" id="3.10.129.10">
    <property type="entry name" value="Hotdog Thioesterase"/>
    <property type="match status" value="1"/>
</dbReference>
<sequence length="125" mass="13639">MELVDFGNNTAIARLPYSVNLVGNPRSGVLHGGVLTTLIDQTSGTAVFASLPEPEMVATLDLRIDYLRSPQPHKDLFARAECYRITPNIAFVRCEAYHEGDPQAVAASVSSFMRTGSRQGIMVQE</sequence>
<name>A0A3E0WHT8_9GAMM</name>
<dbReference type="RefSeq" id="WP_116303534.1">
    <property type="nucleotide sequence ID" value="NZ_NFZV01000023.1"/>
</dbReference>
<dbReference type="InterPro" id="IPR029069">
    <property type="entry name" value="HotDog_dom_sf"/>
</dbReference>
<protein>
    <recommendedName>
        <fullName evidence="2">Thioesterase domain-containing protein</fullName>
    </recommendedName>
</protein>